<evidence type="ECO:0000256" key="2">
    <source>
        <dbReference type="SAM" id="Phobius"/>
    </source>
</evidence>
<dbReference type="EMBL" id="ML976616">
    <property type="protein sequence ID" value="KAF1846255.1"/>
    <property type="molecule type" value="Genomic_DNA"/>
</dbReference>
<proteinExistence type="predicted"/>
<feature type="region of interest" description="Disordered" evidence="1">
    <location>
        <begin position="334"/>
        <end position="356"/>
    </location>
</feature>
<keyword evidence="3" id="KW-0732">Signal</keyword>
<reference evidence="4" key="1">
    <citation type="submission" date="2020-01" db="EMBL/GenBank/DDBJ databases">
        <authorList>
            <consortium name="DOE Joint Genome Institute"/>
            <person name="Haridas S."/>
            <person name="Albert R."/>
            <person name="Binder M."/>
            <person name="Bloem J."/>
            <person name="Labutti K."/>
            <person name="Salamov A."/>
            <person name="Andreopoulos B."/>
            <person name="Baker S.E."/>
            <person name="Barry K."/>
            <person name="Bills G."/>
            <person name="Bluhm B.H."/>
            <person name="Cannon C."/>
            <person name="Castanera R."/>
            <person name="Culley D.E."/>
            <person name="Daum C."/>
            <person name="Ezra D."/>
            <person name="Gonzalez J.B."/>
            <person name="Henrissat B."/>
            <person name="Kuo A."/>
            <person name="Liang C."/>
            <person name="Lipzen A."/>
            <person name="Lutzoni F."/>
            <person name="Magnuson J."/>
            <person name="Mondo S."/>
            <person name="Nolan M."/>
            <person name="Ohm R."/>
            <person name="Pangilinan J."/>
            <person name="Park H.-J."/>
            <person name="Ramirez L."/>
            <person name="Alfaro M."/>
            <person name="Sun H."/>
            <person name="Tritt A."/>
            <person name="Yoshinaga Y."/>
            <person name="Zwiers L.-H."/>
            <person name="Turgeon B.G."/>
            <person name="Goodwin S.B."/>
            <person name="Spatafora J.W."/>
            <person name="Crous P.W."/>
            <person name="Grigoriev I.V."/>
        </authorList>
    </citation>
    <scope>NUCLEOTIDE SEQUENCE</scope>
    <source>
        <strain evidence="4">CBS 394.84</strain>
    </source>
</reference>
<protein>
    <recommendedName>
        <fullName evidence="6">Mid2 domain-containing protein</fullName>
    </recommendedName>
</protein>
<evidence type="ECO:0000313" key="4">
    <source>
        <dbReference type="EMBL" id="KAF1846255.1"/>
    </source>
</evidence>
<name>A0A9P4GIK6_9PLEO</name>
<keyword evidence="2" id="KW-0472">Membrane</keyword>
<evidence type="ECO:0000256" key="3">
    <source>
        <dbReference type="SAM" id="SignalP"/>
    </source>
</evidence>
<evidence type="ECO:0008006" key="6">
    <source>
        <dbReference type="Google" id="ProtNLM"/>
    </source>
</evidence>
<evidence type="ECO:0000256" key="1">
    <source>
        <dbReference type="SAM" id="MobiDB-lite"/>
    </source>
</evidence>
<feature type="signal peptide" evidence="3">
    <location>
        <begin position="1"/>
        <end position="26"/>
    </location>
</feature>
<dbReference type="AlphaFoldDB" id="A0A9P4GIK6"/>
<evidence type="ECO:0000313" key="5">
    <source>
        <dbReference type="Proteomes" id="UP000800039"/>
    </source>
</evidence>
<keyword evidence="5" id="KW-1185">Reference proteome</keyword>
<dbReference type="RefSeq" id="XP_040788818.1">
    <property type="nucleotide sequence ID" value="XM_040938339.1"/>
</dbReference>
<organism evidence="4 5">
    <name type="scientific">Cucurbitaria berberidis CBS 394.84</name>
    <dbReference type="NCBI Taxonomy" id="1168544"/>
    <lineage>
        <taxon>Eukaryota</taxon>
        <taxon>Fungi</taxon>
        <taxon>Dikarya</taxon>
        <taxon>Ascomycota</taxon>
        <taxon>Pezizomycotina</taxon>
        <taxon>Dothideomycetes</taxon>
        <taxon>Pleosporomycetidae</taxon>
        <taxon>Pleosporales</taxon>
        <taxon>Pleosporineae</taxon>
        <taxon>Cucurbitariaceae</taxon>
        <taxon>Cucurbitaria</taxon>
    </lineage>
</organism>
<keyword evidence="2" id="KW-1133">Transmembrane helix</keyword>
<feature type="region of interest" description="Disordered" evidence="1">
    <location>
        <begin position="387"/>
        <end position="422"/>
    </location>
</feature>
<accession>A0A9P4GIK6</accession>
<feature type="chain" id="PRO_5040271781" description="Mid2 domain-containing protein" evidence="3">
    <location>
        <begin position="27"/>
        <end position="422"/>
    </location>
</feature>
<feature type="transmembrane region" description="Helical" evidence="2">
    <location>
        <begin position="289"/>
        <end position="310"/>
    </location>
</feature>
<dbReference type="GeneID" id="63855594"/>
<feature type="region of interest" description="Disordered" evidence="1">
    <location>
        <begin position="256"/>
        <end position="281"/>
    </location>
</feature>
<comment type="caution">
    <text evidence="4">The sequence shown here is derived from an EMBL/GenBank/DDBJ whole genome shotgun (WGS) entry which is preliminary data.</text>
</comment>
<dbReference type="Proteomes" id="UP000800039">
    <property type="component" value="Unassembled WGS sequence"/>
</dbReference>
<sequence length="422" mass="45184">MAIFIHRSLLVTLLVVFSTLLHTTTAVHIPARNDDVSQQSLSLDSECLALNESLSDDFSGQFGDGFSPISTGWCCLSGDVCDGNTGCKESTATWFIHETKTLFLYNYRTTILSVAATTTKTEVVSRITVITVSSAAMVTAGDTKTISTIAKRAPTVARNNPANIPNQPKETFLLSSRTAKPKLQQSVHVPITPKPTTTKHRCVHKEKRIVTSTVVFDTVTTTITSAVELTSVVSYISTETSLTTEWQTSTTKVIDETRTTGGGSQQTPIDDEITLGNSSRGGLSKDAQIGIGVGVGILAISAAIFLVIFLRRRRAQKSPANQAMINDAVAAPMAANSSQSPHDKMPPTAPSPIPYGTTSTAFYTPGAPPGSGQHGFYRQEAPVVDYQGYSPGLSASPVQQPFGRPRQTEPSPPYDYPVLDSR</sequence>
<keyword evidence="2" id="KW-0812">Transmembrane</keyword>
<gene>
    <name evidence="4" type="ORF">K460DRAFT_431295</name>
</gene>